<comment type="caution">
    <text evidence="2">The sequence shown here is derived from an EMBL/GenBank/DDBJ whole genome shotgun (WGS) entry which is preliminary data.</text>
</comment>
<dbReference type="Pfam" id="PF05345">
    <property type="entry name" value="He_PIG"/>
    <property type="match status" value="1"/>
</dbReference>
<evidence type="ECO:0000313" key="3">
    <source>
        <dbReference type="Proteomes" id="UP000482800"/>
    </source>
</evidence>
<dbReference type="SUPFAM" id="SSF49313">
    <property type="entry name" value="Cadherin-like"/>
    <property type="match status" value="1"/>
</dbReference>
<evidence type="ECO:0000256" key="1">
    <source>
        <dbReference type="SAM" id="SignalP"/>
    </source>
</evidence>
<dbReference type="RefSeq" id="WP_345514510.1">
    <property type="nucleotide sequence ID" value="NZ_BAABGO010000033.1"/>
</dbReference>
<dbReference type="GO" id="GO:0016020">
    <property type="term" value="C:membrane"/>
    <property type="evidence" value="ECO:0007669"/>
    <property type="project" value="InterPro"/>
</dbReference>
<proteinExistence type="predicted"/>
<dbReference type="EMBL" id="BLPF01000003">
    <property type="protein sequence ID" value="GFJ83744.1"/>
    <property type="molecule type" value="Genomic_DNA"/>
</dbReference>
<reference evidence="2 3" key="1">
    <citation type="submission" date="2020-03" db="EMBL/GenBank/DDBJ databases">
        <title>Whole genome shotgun sequence of Phytohabitans houttuyneae NBRC 108639.</title>
        <authorList>
            <person name="Komaki H."/>
            <person name="Tamura T."/>
        </authorList>
    </citation>
    <scope>NUCLEOTIDE SEQUENCE [LARGE SCALE GENOMIC DNA]</scope>
    <source>
        <strain evidence="2 3">NBRC 108639</strain>
    </source>
</reference>
<name>A0A6V8KIT1_9ACTN</name>
<organism evidence="2 3">
    <name type="scientific">Phytohabitans houttuyneae</name>
    <dbReference type="NCBI Taxonomy" id="1076126"/>
    <lineage>
        <taxon>Bacteria</taxon>
        <taxon>Bacillati</taxon>
        <taxon>Actinomycetota</taxon>
        <taxon>Actinomycetes</taxon>
        <taxon>Micromonosporales</taxon>
        <taxon>Micromonosporaceae</taxon>
    </lineage>
</organism>
<dbReference type="InterPro" id="IPR013783">
    <property type="entry name" value="Ig-like_fold"/>
</dbReference>
<feature type="signal peptide" evidence="1">
    <location>
        <begin position="1"/>
        <end position="21"/>
    </location>
</feature>
<evidence type="ECO:0008006" key="4">
    <source>
        <dbReference type="Google" id="ProtNLM"/>
    </source>
</evidence>
<keyword evidence="3" id="KW-1185">Reference proteome</keyword>
<dbReference type="Proteomes" id="UP000482800">
    <property type="component" value="Unassembled WGS sequence"/>
</dbReference>
<accession>A0A6V8KIT1</accession>
<dbReference type="InterPro" id="IPR015919">
    <property type="entry name" value="Cadherin-like_sf"/>
</dbReference>
<feature type="chain" id="PRO_5028870091" description="Dystroglycan-type cadherin-like domain-containing protein" evidence="1">
    <location>
        <begin position="22"/>
        <end position="217"/>
    </location>
</feature>
<dbReference type="Gene3D" id="2.60.40.10">
    <property type="entry name" value="Immunoglobulins"/>
    <property type="match status" value="1"/>
</dbReference>
<dbReference type="GO" id="GO:0005975">
    <property type="term" value="P:carbohydrate metabolic process"/>
    <property type="evidence" value="ECO:0007669"/>
    <property type="project" value="UniProtKB-ARBA"/>
</dbReference>
<gene>
    <name evidence="2" type="ORF">Phou_079240</name>
</gene>
<protein>
    <recommendedName>
        <fullName evidence="4">Dystroglycan-type cadherin-like domain-containing protein</fullName>
    </recommendedName>
</protein>
<evidence type="ECO:0000313" key="2">
    <source>
        <dbReference type="EMBL" id="GFJ83744.1"/>
    </source>
</evidence>
<dbReference type="GO" id="GO:0005509">
    <property type="term" value="F:calcium ion binding"/>
    <property type="evidence" value="ECO:0007669"/>
    <property type="project" value="InterPro"/>
</dbReference>
<keyword evidence="1" id="KW-0732">Signal</keyword>
<reference evidence="2 3" key="2">
    <citation type="submission" date="2020-03" db="EMBL/GenBank/DDBJ databases">
        <authorList>
            <person name="Ichikawa N."/>
            <person name="Kimura A."/>
            <person name="Kitahashi Y."/>
            <person name="Uohara A."/>
        </authorList>
    </citation>
    <scope>NUCLEOTIDE SEQUENCE [LARGE SCALE GENOMIC DNA]</scope>
    <source>
        <strain evidence="2 3">NBRC 108639</strain>
    </source>
</reference>
<sequence length="217" mass="21854">MLVAAVVVLASVVVPAAPASAAISCSMSIGTPLLSGGVVTANSFVNCNDFTSGINLSLFLYRDGVLVDDALTGGTLGASALVAETCRPGTYQATASATIWYPFGHIPASETISRATGAIYYNCVPTVVVANPGAQTTLYPDSVSLQMTASGGAGPYTWSASGLPTGLSINSGTGLISGRPTVLALYSVTVTATAASGANPGSTTFSWRVRREGCRTC</sequence>
<dbReference type="AlphaFoldDB" id="A0A6V8KIT1"/>